<proteinExistence type="predicted"/>
<evidence type="ECO:0000313" key="2">
    <source>
        <dbReference type="EMBL" id="OHA21997.1"/>
    </source>
</evidence>
<protein>
    <submittedName>
        <fullName evidence="2">Uncharacterized protein</fullName>
    </submittedName>
</protein>
<organism evidence="2 3">
    <name type="scientific">Candidatus Taylorbacteria bacterium RIFCSPHIGHO2_02_49_25</name>
    <dbReference type="NCBI Taxonomy" id="1802305"/>
    <lineage>
        <taxon>Bacteria</taxon>
        <taxon>Candidatus Tayloriibacteriota</taxon>
    </lineage>
</organism>
<evidence type="ECO:0000256" key="1">
    <source>
        <dbReference type="SAM" id="MobiDB-lite"/>
    </source>
</evidence>
<accession>A0A1G2MDP1</accession>
<gene>
    <name evidence="2" type="ORF">A2W52_01210</name>
</gene>
<evidence type="ECO:0000313" key="3">
    <source>
        <dbReference type="Proteomes" id="UP000176493"/>
    </source>
</evidence>
<name>A0A1G2MDP1_9BACT</name>
<comment type="caution">
    <text evidence="2">The sequence shown here is derived from an EMBL/GenBank/DDBJ whole genome shotgun (WGS) entry which is preliminary data.</text>
</comment>
<reference evidence="2 3" key="1">
    <citation type="journal article" date="2016" name="Nat. Commun.">
        <title>Thousands of microbial genomes shed light on interconnected biogeochemical processes in an aquifer system.</title>
        <authorList>
            <person name="Anantharaman K."/>
            <person name="Brown C.T."/>
            <person name="Hug L.A."/>
            <person name="Sharon I."/>
            <person name="Castelle C.J."/>
            <person name="Probst A.J."/>
            <person name="Thomas B.C."/>
            <person name="Singh A."/>
            <person name="Wilkins M.J."/>
            <person name="Karaoz U."/>
            <person name="Brodie E.L."/>
            <person name="Williams K.H."/>
            <person name="Hubbard S.S."/>
            <person name="Banfield J.F."/>
        </authorList>
    </citation>
    <scope>NUCLEOTIDE SEQUENCE [LARGE SCALE GENOMIC DNA]</scope>
</reference>
<dbReference type="AlphaFoldDB" id="A0A1G2MDP1"/>
<feature type="region of interest" description="Disordered" evidence="1">
    <location>
        <begin position="82"/>
        <end position="101"/>
    </location>
</feature>
<dbReference type="Proteomes" id="UP000176493">
    <property type="component" value="Unassembled WGS sequence"/>
</dbReference>
<dbReference type="EMBL" id="MHRJ01000033">
    <property type="protein sequence ID" value="OHA21997.1"/>
    <property type="molecule type" value="Genomic_DNA"/>
</dbReference>
<sequence>MNMTISEHLHKNRIGFQTSGGDLVIWCPFCEKTDVTGSRLLTFHIKPETGNGQCQMCLKRCEFENLAEKLHIKLKEPRPRIEPKETPEIKAEPVRPPVDTSQLKPLTSQELISILGLTIKKDEENKLITFLCELSAYTEGSQFNISFNAPSSTGKSYIPTEIARLFPEEDVIEIGYCSPTAFFHDVGEYIKDKGGYLVDLSRKILIFLDQPHTQLLERLRPLLSHDKKEIRLKITDKTQKFGLKTKTVLLRGYPSVIFCTAGLKIDEQEATRFLLLSPETNQEKIREAIHERIKKESDNDTYREWLNQRPERELLKDRILAIKQTGVEEIKISSPEKIEERFFAKNKMLKPRHSRDIGRVISIIKSFALLNLWFREKGQDGLTIIANDNDIDEAFKIWEVISESQELNLPPYIFNLYREVILSTWNDKNNNRSKGFQEITGELGLSRQEISQKHYQIYGRFIADWQLRQQIIPMLETAGLITQESDPSDRRKVLIYPTTPLNISEDKNNSELEGGVKIEL</sequence>
<feature type="compositionally biased region" description="Basic and acidic residues" evidence="1">
    <location>
        <begin position="82"/>
        <end position="93"/>
    </location>
</feature>